<dbReference type="GO" id="GO:0005507">
    <property type="term" value="F:copper ion binding"/>
    <property type="evidence" value="ECO:0007669"/>
    <property type="project" value="InterPro"/>
</dbReference>
<dbReference type="Pfam" id="PF07731">
    <property type="entry name" value="Cu-oxidase_2"/>
    <property type="match status" value="1"/>
</dbReference>
<dbReference type="GO" id="GO:0016491">
    <property type="term" value="F:oxidoreductase activity"/>
    <property type="evidence" value="ECO:0007669"/>
    <property type="project" value="UniProtKB-KW"/>
</dbReference>
<dbReference type="EMBL" id="BRPK01000008">
    <property type="protein sequence ID" value="GLB40164.1"/>
    <property type="molecule type" value="Genomic_DNA"/>
</dbReference>
<dbReference type="PANTHER" id="PTHR11709:SF511">
    <property type="entry name" value="LACCASE"/>
    <property type="match status" value="1"/>
</dbReference>
<organism evidence="10 11">
    <name type="scientific">Lyophyllum shimeji</name>
    <name type="common">Hon-shimeji</name>
    <name type="synonym">Tricholoma shimeji</name>
    <dbReference type="NCBI Taxonomy" id="47721"/>
    <lineage>
        <taxon>Eukaryota</taxon>
        <taxon>Fungi</taxon>
        <taxon>Dikarya</taxon>
        <taxon>Basidiomycota</taxon>
        <taxon>Agaricomycotina</taxon>
        <taxon>Agaricomycetes</taxon>
        <taxon>Agaricomycetidae</taxon>
        <taxon>Agaricales</taxon>
        <taxon>Tricholomatineae</taxon>
        <taxon>Lyophyllaceae</taxon>
        <taxon>Lyophyllum</taxon>
    </lineage>
</organism>
<keyword evidence="2" id="KW-0479">Metal-binding</keyword>
<evidence type="ECO:0000256" key="6">
    <source>
        <dbReference type="ARBA" id="ARBA00023180"/>
    </source>
</evidence>
<evidence type="ECO:0000256" key="4">
    <source>
        <dbReference type="ARBA" id="ARBA00023008"/>
    </source>
</evidence>
<dbReference type="Pfam" id="PF00394">
    <property type="entry name" value="Cu-oxidase"/>
    <property type="match status" value="1"/>
</dbReference>
<evidence type="ECO:0000256" key="3">
    <source>
        <dbReference type="ARBA" id="ARBA00023002"/>
    </source>
</evidence>
<keyword evidence="11" id="KW-1185">Reference proteome</keyword>
<proteinExistence type="inferred from homology"/>
<dbReference type="PROSITE" id="PS00080">
    <property type="entry name" value="MULTICOPPER_OXIDASE2"/>
    <property type="match status" value="1"/>
</dbReference>
<evidence type="ECO:0000313" key="10">
    <source>
        <dbReference type="EMBL" id="GLB40164.1"/>
    </source>
</evidence>
<keyword evidence="4" id="KW-0186">Copper</keyword>
<evidence type="ECO:0000256" key="1">
    <source>
        <dbReference type="ARBA" id="ARBA00010609"/>
    </source>
</evidence>
<keyword evidence="6" id="KW-0325">Glycoprotein</keyword>
<evidence type="ECO:0000259" key="8">
    <source>
        <dbReference type="Pfam" id="PF07731"/>
    </source>
</evidence>
<accession>A0A9P3UM87</accession>
<dbReference type="InterPro" id="IPR033138">
    <property type="entry name" value="Cu_oxidase_CS"/>
</dbReference>
<keyword evidence="5" id="KW-1015">Disulfide bond</keyword>
<evidence type="ECO:0000313" key="11">
    <source>
        <dbReference type="Proteomes" id="UP001063166"/>
    </source>
</evidence>
<dbReference type="Pfam" id="PF07732">
    <property type="entry name" value="Cu-oxidase_3"/>
    <property type="match status" value="1"/>
</dbReference>
<evidence type="ECO:0000256" key="5">
    <source>
        <dbReference type="ARBA" id="ARBA00023157"/>
    </source>
</evidence>
<dbReference type="OrthoDB" id="2121828at2759"/>
<reference evidence="10" key="1">
    <citation type="submission" date="2022-07" db="EMBL/GenBank/DDBJ databases">
        <title>The genome of Lyophyllum shimeji provides insight into the initial evolution of ectomycorrhizal fungal genome.</title>
        <authorList>
            <person name="Kobayashi Y."/>
            <person name="Shibata T."/>
            <person name="Hirakawa H."/>
            <person name="Shigenobu S."/>
            <person name="Nishiyama T."/>
            <person name="Yamada A."/>
            <person name="Hasebe M."/>
            <person name="Kawaguchi M."/>
        </authorList>
    </citation>
    <scope>NUCLEOTIDE SEQUENCE</scope>
    <source>
        <strain evidence="10">AT787</strain>
    </source>
</reference>
<evidence type="ECO:0000256" key="2">
    <source>
        <dbReference type="ARBA" id="ARBA00022723"/>
    </source>
</evidence>
<dbReference type="SUPFAM" id="SSF49503">
    <property type="entry name" value="Cupredoxins"/>
    <property type="match status" value="3"/>
</dbReference>
<dbReference type="Gene3D" id="2.60.40.420">
    <property type="entry name" value="Cupredoxins - blue copper proteins"/>
    <property type="match status" value="3"/>
</dbReference>
<feature type="domain" description="Plastocyanin-like" evidence="9">
    <location>
        <begin position="119"/>
        <end position="236"/>
    </location>
</feature>
<dbReference type="InterPro" id="IPR008972">
    <property type="entry name" value="Cupredoxin"/>
</dbReference>
<dbReference type="Proteomes" id="UP001063166">
    <property type="component" value="Unassembled WGS sequence"/>
</dbReference>
<evidence type="ECO:0000259" key="9">
    <source>
        <dbReference type="Pfam" id="PF07732"/>
    </source>
</evidence>
<dbReference type="InterPro" id="IPR001117">
    <property type="entry name" value="Cu-oxidase_2nd"/>
</dbReference>
<keyword evidence="3" id="KW-0560">Oxidoreductase</keyword>
<sequence>MTLGSAFAVKDRPRLSRYRVDSELCSDVQCWLLYRFGLPFHSGVPSSPVLPWKKPHDANVTAPWNFSFGKGRPLKVTATEAFVFVRLHFDMLWLLVNLALALVPQALADTKTFTFNIVNAQLAPDGFKRDTVSVNGRFPGPVVAVNKGDRVQIRTNNKLTSPGMRRSTSIHWHGFFQARTSGMDGPSFVNQCPIPPNSTFLYDFDTAGQTGNFWYHSHLSTQYCDGLRGAFPVYDPFDPLRHLYDVDDESTIITLADWYHTLAPTAQNNFFQTGAVPIPDSCLVNGVGRYNGGPLVPFAVVNVVKGKRYRLRIFSISCRPFFTFSIDNHTMDVMEFDGIEHDPVPVQNFDIFAAQRVSVILHANQTVGNYWIRAFPTGGSPAANPNFNPALSLAILRYKGAPAVEPTTVNVPGKKLFEGDMHPIEQEGPGKLGSGPPDVAITLNIAQPNPPFFDINGISYISPTLPVLLQLLSGAKAPEDLLPSEHVFILPPNKLIEISIPGTGQHPFHLHGHAFDIVRTSNSDVLNFINPPRRDVVAVAGGNMTFRFFSDNPGAWFLHCHIDWHLEAGLAIVFGEAPTDNISGPKAQITPEDWLNLCPSYDELRPEFQ</sequence>
<dbReference type="InterPro" id="IPR002355">
    <property type="entry name" value="Cu_oxidase_Cu_BS"/>
</dbReference>
<evidence type="ECO:0000259" key="7">
    <source>
        <dbReference type="Pfam" id="PF00394"/>
    </source>
</evidence>
<dbReference type="InterPro" id="IPR011706">
    <property type="entry name" value="Cu-oxidase_C"/>
</dbReference>
<dbReference type="PANTHER" id="PTHR11709">
    <property type="entry name" value="MULTI-COPPER OXIDASE"/>
    <property type="match status" value="1"/>
</dbReference>
<dbReference type="InterPro" id="IPR045087">
    <property type="entry name" value="Cu-oxidase_fam"/>
</dbReference>
<dbReference type="CDD" id="cd13903">
    <property type="entry name" value="CuRO_3_Tv-LCC_like"/>
    <property type="match status" value="1"/>
</dbReference>
<feature type="domain" description="Plastocyanin-like" evidence="7">
    <location>
        <begin position="249"/>
        <end position="401"/>
    </location>
</feature>
<dbReference type="InterPro" id="IPR011707">
    <property type="entry name" value="Cu-oxidase-like_N"/>
</dbReference>
<dbReference type="PROSITE" id="PS00079">
    <property type="entry name" value="MULTICOPPER_OXIDASE1"/>
    <property type="match status" value="2"/>
</dbReference>
<gene>
    <name evidence="10" type="ORF">LshimejAT787_0800350</name>
</gene>
<dbReference type="CDD" id="cd13882">
    <property type="entry name" value="CuRO_2_Tv-LCC_like"/>
    <property type="match status" value="1"/>
</dbReference>
<feature type="domain" description="Plastocyanin-like" evidence="8">
    <location>
        <begin position="460"/>
        <end position="578"/>
    </location>
</feature>
<dbReference type="AlphaFoldDB" id="A0A9P3UM87"/>
<dbReference type="FunFam" id="2.60.40.420:FF:000045">
    <property type="entry name" value="Laccase 2"/>
    <property type="match status" value="1"/>
</dbReference>
<name>A0A9P3UM87_LYOSH</name>
<comment type="caution">
    <text evidence="10">The sequence shown here is derived from an EMBL/GenBank/DDBJ whole genome shotgun (WGS) entry which is preliminary data.</text>
</comment>
<protein>
    <submittedName>
        <fullName evidence="10">Multicopper oxidase family protein</fullName>
    </submittedName>
</protein>
<comment type="similarity">
    <text evidence="1">Belongs to the multicopper oxidase family.</text>
</comment>